<dbReference type="AlphaFoldDB" id="A0A4U0XAL1"/>
<keyword evidence="4" id="KW-1185">Reference proteome</keyword>
<evidence type="ECO:0000256" key="1">
    <source>
        <dbReference type="SAM" id="Phobius"/>
    </source>
</evidence>
<accession>A0A4U0XAL1</accession>
<dbReference type="Proteomes" id="UP000309340">
    <property type="component" value="Unassembled WGS sequence"/>
</dbReference>
<reference evidence="3 4" key="1">
    <citation type="submission" date="2017-03" db="EMBL/GenBank/DDBJ databases">
        <title>Genomes of endolithic fungi from Antarctica.</title>
        <authorList>
            <person name="Coleine C."/>
            <person name="Masonjones S."/>
            <person name="Stajich J.E."/>
        </authorList>
    </citation>
    <scope>NUCLEOTIDE SEQUENCE [LARGE SCALE GENOMIC DNA]</scope>
    <source>
        <strain evidence="3 4">CCFEE 5184</strain>
    </source>
</reference>
<gene>
    <name evidence="3" type="ORF">B0A55_06891</name>
</gene>
<proteinExistence type="predicted"/>
<keyword evidence="1" id="KW-0472">Membrane</keyword>
<keyword evidence="1" id="KW-1133">Transmembrane helix</keyword>
<evidence type="ECO:0000313" key="3">
    <source>
        <dbReference type="EMBL" id="TKA72458.1"/>
    </source>
</evidence>
<evidence type="ECO:0000313" key="4">
    <source>
        <dbReference type="Proteomes" id="UP000309340"/>
    </source>
</evidence>
<dbReference type="OrthoDB" id="5416037at2759"/>
<feature type="transmembrane region" description="Helical" evidence="1">
    <location>
        <begin position="227"/>
        <end position="250"/>
    </location>
</feature>
<dbReference type="PANTHER" id="PTHR34502">
    <property type="entry name" value="DUF6594 DOMAIN-CONTAINING PROTEIN-RELATED"/>
    <property type="match status" value="1"/>
</dbReference>
<sequence length="300" mass="34129">MAAPASASTFTPAPPPPTSAAHMQAFDQLSDLEKDVDYAWQYHGYPALSKWMASANDFFILRRFSPLQARCLLYLQNEIAAIHRGLDDWDQYAQKRPKGTGQSGSFSNDPFTKRTTLLKQAIPLLQQYNDLVNSFSQLKAKQTADDRQCQNIENWFETYPNAIDPDEQHFRDQQGDLFPLLATPKSPLITLLQRLRLLRFRFTLSKRPDRIDSPYTRYTSEHGMETAISIITLVVGLGMLFASVWWLNFVEENKHRLGIITGSVSLFTVWSWLAAGNKPFEILAAVAGYTAVLMIYRQLS</sequence>
<dbReference type="EMBL" id="NAJQ01000308">
    <property type="protein sequence ID" value="TKA72458.1"/>
    <property type="molecule type" value="Genomic_DNA"/>
</dbReference>
<feature type="transmembrane region" description="Helical" evidence="1">
    <location>
        <begin position="280"/>
        <end position="296"/>
    </location>
</feature>
<dbReference type="Pfam" id="PF20237">
    <property type="entry name" value="DUF6594"/>
    <property type="match status" value="1"/>
</dbReference>
<name>A0A4U0XAL1_9PEZI</name>
<keyword evidence="1" id="KW-0812">Transmembrane</keyword>
<dbReference type="STRING" id="329884.A0A4U0XAL1"/>
<dbReference type="PANTHER" id="PTHR34502:SF4">
    <property type="entry name" value="DUF6594 DOMAIN-CONTAINING PROTEIN"/>
    <property type="match status" value="1"/>
</dbReference>
<organism evidence="3 4">
    <name type="scientific">Friedmanniomyces simplex</name>
    <dbReference type="NCBI Taxonomy" id="329884"/>
    <lineage>
        <taxon>Eukaryota</taxon>
        <taxon>Fungi</taxon>
        <taxon>Dikarya</taxon>
        <taxon>Ascomycota</taxon>
        <taxon>Pezizomycotina</taxon>
        <taxon>Dothideomycetes</taxon>
        <taxon>Dothideomycetidae</taxon>
        <taxon>Mycosphaerellales</taxon>
        <taxon>Teratosphaeriaceae</taxon>
        <taxon>Friedmanniomyces</taxon>
    </lineage>
</organism>
<feature type="domain" description="DUF6594" evidence="2">
    <location>
        <begin position="45"/>
        <end position="294"/>
    </location>
</feature>
<feature type="transmembrane region" description="Helical" evidence="1">
    <location>
        <begin position="257"/>
        <end position="274"/>
    </location>
</feature>
<evidence type="ECO:0000259" key="2">
    <source>
        <dbReference type="Pfam" id="PF20237"/>
    </source>
</evidence>
<comment type="caution">
    <text evidence="3">The sequence shown here is derived from an EMBL/GenBank/DDBJ whole genome shotgun (WGS) entry which is preliminary data.</text>
</comment>
<protein>
    <recommendedName>
        <fullName evidence="2">DUF6594 domain-containing protein</fullName>
    </recommendedName>
</protein>
<dbReference type="InterPro" id="IPR046529">
    <property type="entry name" value="DUF6594"/>
</dbReference>